<sequence length="174" mass="19869">QIPEPIKRQDLNDRPSEIKGFMETALLALDDKSGIKADSCPEELVECLINIHKVLTNDGKEFVEKVDREASEDIAKMTLEERRRNFYQTFALAQRLMGDAKARKQSLEGKTYRDVETKNRFAANLSDYDQTGKLNLASNPIYQASRFNADEQAQINQALNITQQQAQVQQTPYE</sequence>
<protein>
    <submittedName>
        <fullName evidence="1">28338_t:CDS:1</fullName>
    </submittedName>
</protein>
<proteinExistence type="predicted"/>
<dbReference type="EMBL" id="CAJVQC010069972">
    <property type="protein sequence ID" value="CAG8809320.1"/>
    <property type="molecule type" value="Genomic_DNA"/>
</dbReference>
<gene>
    <name evidence="1" type="ORF">RPERSI_LOCUS22837</name>
</gene>
<dbReference type="Proteomes" id="UP000789920">
    <property type="component" value="Unassembled WGS sequence"/>
</dbReference>
<keyword evidence="2" id="KW-1185">Reference proteome</keyword>
<evidence type="ECO:0000313" key="1">
    <source>
        <dbReference type="EMBL" id="CAG8809320.1"/>
    </source>
</evidence>
<name>A0ACA9RU70_9GLOM</name>
<evidence type="ECO:0000313" key="2">
    <source>
        <dbReference type="Proteomes" id="UP000789920"/>
    </source>
</evidence>
<reference evidence="1" key="1">
    <citation type="submission" date="2021-06" db="EMBL/GenBank/DDBJ databases">
        <authorList>
            <person name="Kallberg Y."/>
            <person name="Tangrot J."/>
            <person name="Rosling A."/>
        </authorList>
    </citation>
    <scope>NUCLEOTIDE SEQUENCE</scope>
    <source>
        <strain evidence="1">MA461A</strain>
    </source>
</reference>
<comment type="caution">
    <text evidence="1">The sequence shown here is derived from an EMBL/GenBank/DDBJ whole genome shotgun (WGS) entry which is preliminary data.</text>
</comment>
<organism evidence="1 2">
    <name type="scientific">Racocetra persica</name>
    <dbReference type="NCBI Taxonomy" id="160502"/>
    <lineage>
        <taxon>Eukaryota</taxon>
        <taxon>Fungi</taxon>
        <taxon>Fungi incertae sedis</taxon>
        <taxon>Mucoromycota</taxon>
        <taxon>Glomeromycotina</taxon>
        <taxon>Glomeromycetes</taxon>
        <taxon>Diversisporales</taxon>
        <taxon>Gigasporaceae</taxon>
        <taxon>Racocetra</taxon>
    </lineage>
</organism>
<feature type="non-terminal residue" evidence="1">
    <location>
        <position position="1"/>
    </location>
</feature>
<accession>A0ACA9RU70</accession>